<organism evidence="2 3">
    <name type="scientific">Thalassiosira oceanica</name>
    <name type="common">Marine diatom</name>
    <dbReference type="NCBI Taxonomy" id="159749"/>
    <lineage>
        <taxon>Eukaryota</taxon>
        <taxon>Sar</taxon>
        <taxon>Stramenopiles</taxon>
        <taxon>Ochrophyta</taxon>
        <taxon>Bacillariophyta</taxon>
        <taxon>Coscinodiscophyceae</taxon>
        <taxon>Thalassiosirophycidae</taxon>
        <taxon>Thalassiosirales</taxon>
        <taxon>Thalassiosiraceae</taxon>
        <taxon>Thalassiosira</taxon>
    </lineage>
</organism>
<feature type="non-terminal residue" evidence="2">
    <location>
        <position position="93"/>
    </location>
</feature>
<gene>
    <name evidence="2" type="ORF">THAOC_21397</name>
</gene>
<protein>
    <submittedName>
        <fullName evidence="2">Uncharacterized protein</fullName>
    </submittedName>
</protein>
<evidence type="ECO:0000313" key="2">
    <source>
        <dbReference type="EMBL" id="EJK58472.1"/>
    </source>
</evidence>
<sequence>MGATCTPAGPPRATRSGLPRTPDPDPGGIHVPAPRHLVHRAGLVPERHLAAPVGGRVEHERDDRRVEPRRVDVAVVRAAVHARAVDVPAVRDA</sequence>
<reference evidence="2 3" key="1">
    <citation type="journal article" date="2012" name="Genome Biol.">
        <title>Genome and low-iron response of an oceanic diatom adapted to chronic iron limitation.</title>
        <authorList>
            <person name="Lommer M."/>
            <person name="Specht M."/>
            <person name="Roy A.S."/>
            <person name="Kraemer L."/>
            <person name="Andreson R."/>
            <person name="Gutowska M.A."/>
            <person name="Wolf J."/>
            <person name="Bergner S.V."/>
            <person name="Schilhabel M.B."/>
            <person name="Klostermeier U.C."/>
            <person name="Beiko R.G."/>
            <person name="Rosenstiel P."/>
            <person name="Hippler M."/>
            <person name="Laroche J."/>
        </authorList>
    </citation>
    <scope>NUCLEOTIDE SEQUENCE [LARGE SCALE GENOMIC DNA]</scope>
    <source>
        <strain evidence="2 3">CCMP1005</strain>
    </source>
</reference>
<name>K0SJ01_THAOC</name>
<feature type="region of interest" description="Disordered" evidence="1">
    <location>
        <begin position="1"/>
        <end position="33"/>
    </location>
</feature>
<evidence type="ECO:0000313" key="3">
    <source>
        <dbReference type="Proteomes" id="UP000266841"/>
    </source>
</evidence>
<accession>K0SJ01</accession>
<dbReference type="Proteomes" id="UP000266841">
    <property type="component" value="Unassembled WGS sequence"/>
</dbReference>
<proteinExistence type="predicted"/>
<dbReference type="EMBL" id="AGNL01025127">
    <property type="protein sequence ID" value="EJK58472.1"/>
    <property type="molecule type" value="Genomic_DNA"/>
</dbReference>
<keyword evidence="3" id="KW-1185">Reference proteome</keyword>
<comment type="caution">
    <text evidence="2">The sequence shown here is derived from an EMBL/GenBank/DDBJ whole genome shotgun (WGS) entry which is preliminary data.</text>
</comment>
<evidence type="ECO:0000256" key="1">
    <source>
        <dbReference type="SAM" id="MobiDB-lite"/>
    </source>
</evidence>
<dbReference type="AlphaFoldDB" id="K0SJ01"/>